<evidence type="ECO:0000313" key="2">
    <source>
        <dbReference type="EMBL" id="KAJ9535447.1"/>
    </source>
</evidence>
<name>A0AA38VQW6_9ASTR</name>
<dbReference type="PANTHER" id="PTHR33257:SF6">
    <property type="entry name" value="OXYSTEROL-BINDING 4B-LIKE PROTEIN"/>
    <property type="match status" value="1"/>
</dbReference>
<sequence>MENRDFDIHQSPSSVIKTLSRDASVGQSCTYYRSTTNEGVPFDWEMQPGTPKHRPREEIHIPPPTPPPAMQSPSFSRANVDLYVESKESTPWRFWLWKKRLSKIIQRFEVEEMGAFSLYFMKNLREDSTVGNIMRGVVNGILVYLGSIRGENRRQHPDSWVDLRAGHGRGYGPVTVSMVERISRVSEWIPAISSTSFEACVFICR</sequence>
<accession>A0AA38VQW6</accession>
<dbReference type="Proteomes" id="UP001172457">
    <property type="component" value="Unassembled WGS sequence"/>
</dbReference>
<dbReference type="EMBL" id="JARYMX010000249">
    <property type="protein sequence ID" value="KAJ9535447.1"/>
    <property type="molecule type" value="Genomic_DNA"/>
</dbReference>
<gene>
    <name evidence="2" type="ORF">OSB04_un001426</name>
</gene>
<evidence type="ECO:0000313" key="3">
    <source>
        <dbReference type="Proteomes" id="UP001172457"/>
    </source>
</evidence>
<feature type="compositionally biased region" description="Pro residues" evidence="1">
    <location>
        <begin position="61"/>
        <end position="70"/>
    </location>
</feature>
<dbReference type="PANTHER" id="PTHR33257">
    <property type="entry name" value="OS05G0165500 PROTEIN"/>
    <property type="match status" value="1"/>
</dbReference>
<organism evidence="2 3">
    <name type="scientific">Centaurea solstitialis</name>
    <name type="common">yellow star-thistle</name>
    <dbReference type="NCBI Taxonomy" id="347529"/>
    <lineage>
        <taxon>Eukaryota</taxon>
        <taxon>Viridiplantae</taxon>
        <taxon>Streptophyta</taxon>
        <taxon>Embryophyta</taxon>
        <taxon>Tracheophyta</taxon>
        <taxon>Spermatophyta</taxon>
        <taxon>Magnoliopsida</taxon>
        <taxon>eudicotyledons</taxon>
        <taxon>Gunneridae</taxon>
        <taxon>Pentapetalae</taxon>
        <taxon>asterids</taxon>
        <taxon>campanulids</taxon>
        <taxon>Asterales</taxon>
        <taxon>Asteraceae</taxon>
        <taxon>Carduoideae</taxon>
        <taxon>Cardueae</taxon>
        <taxon>Centaureinae</taxon>
        <taxon>Centaurea</taxon>
    </lineage>
</organism>
<evidence type="ECO:0000256" key="1">
    <source>
        <dbReference type="SAM" id="MobiDB-lite"/>
    </source>
</evidence>
<proteinExistence type="predicted"/>
<protein>
    <submittedName>
        <fullName evidence="2">Uncharacterized protein</fullName>
    </submittedName>
</protein>
<dbReference type="AlphaFoldDB" id="A0AA38VQW6"/>
<reference evidence="2" key="1">
    <citation type="submission" date="2023-03" db="EMBL/GenBank/DDBJ databases">
        <title>Chromosome-scale reference genome and RAD-based genetic map of yellow starthistle (Centaurea solstitialis) reveal putative structural variation and QTLs associated with invader traits.</title>
        <authorList>
            <person name="Reatini B."/>
            <person name="Cang F.A."/>
            <person name="Jiang Q."/>
            <person name="Mckibben M.T.W."/>
            <person name="Barker M.S."/>
            <person name="Rieseberg L.H."/>
            <person name="Dlugosch K.M."/>
        </authorList>
    </citation>
    <scope>NUCLEOTIDE SEQUENCE</scope>
    <source>
        <strain evidence="2">CAN-66</strain>
        <tissue evidence="2">Leaf</tissue>
    </source>
</reference>
<keyword evidence="3" id="KW-1185">Reference proteome</keyword>
<comment type="caution">
    <text evidence="2">The sequence shown here is derived from an EMBL/GenBank/DDBJ whole genome shotgun (WGS) entry which is preliminary data.</text>
</comment>
<feature type="region of interest" description="Disordered" evidence="1">
    <location>
        <begin position="48"/>
        <end position="73"/>
    </location>
</feature>